<dbReference type="EMBL" id="CAGKOT010000019">
    <property type="protein sequence ID" value="CAB5364268.1"/>
    <property type="molecule type" value="Genomic_DNA"/>
</dbReference>
<dbReference type="OrthoDB" id="2418091at2759"/>
<proteinExistence type="predicted"/>
<evidence type="ECO:0000313" key="4">
    <source>
        <dbReference type="Proteomes" id="UP000684084"/>
    </source>
</evidence>
<keyword evidence="1" id="KW-0175">Coiled coil</keyword>
<comment type="caution">
    <text evidence="3">The sequence shown here is derived from an EMBL/GenBank/DDBJ whole genome shotgun (WGS) entry which is preliminary data.</text>
</comment>
<organism evidence="3 4">
    <name type="scientific">Rhizophagus irregularis</name>
    <dbReference type="NCBI Taxonomy" id="588596"/>
    <lineage>
        <taxon>Eukaryota</taxon>
        <taxon>Fungi</taxon>
        <taxon>Fungi incertae sedis</taxon>
        <taxon>Mucoromycota</taxon>
        <taxon>Glomeromycotina</taxon>
        <taxon>Glomeromycetes</taxon>
        <taxon>Glomerales</taxon>
        <taxon>Glomeraceae</taxon>
        <taxon>Rhizophagus</taxon>
    </lineage>
</organism>
<dbReference type="AlphaFoldDB" id="A0A915Z7S1"/>
<protein>
    <submittedName>
        <fullName evidence="3">Uncharacterized protein</fullName>
    </submittedName>
</protein>
<dbReference type="VEuPathDB" id="FungiDB:RhiirFUN_000514"/>
<evidence type="ECO:0000256" key="1">
    <source>
        <dbReference type="SAM" id="Coils"/>
    </source>
</evidence>
<evidence type="ECO:0000256" key="2">
    <source>
        <dbReference type="SAM" id="MobiDB-lite"/>
    </source>
</evidence>
<evidence type="ECO:0000313" key="3">
    <source>
        <dbReference type="EMBL" id="CAB5364268.1"/>
    </source>
</evidence>
<gene>
    <name evidence="3" type="ORF">CHRIB12_LOCUS9899</name>
</gene>
<dbReference type="Proteomes" id="UP000684084">
    <property type="component" value="Unassembled WGS sequence"/>
</dbReference>
<sequence>MRSWVFLGASIKSSKITTVAWVELKSLTFGISLWDTAVNGISSSLKKSRTTAHFGSSRYLPTRITASHNMYLSPSSFAFLSPINKLIIIVVLPESELPATARRKGHDGANSLPCLDLNMMSTPIAIYTPSEPTGPPPRDLRDMNNIPLVAVIKDLTDFLTVSDRMVVNRDVQNANHRLKHALNLLIHRCRETYEERDILKAERDRSRKERDELQDELEVQTGLLGLTQDELNIVQDTITGLEANLAELEREFGGMRMTNRRLQQQYNLMRGERNRAIGERNRAIGEHDVARNRLTIEPSSTSSQPSTKYDMAAVGIAAPIFHGREDEDLNLFIDNFLGYINTVGIDPLDDAGAPPGRVRAMGVLRSCMRDEAARWFDAELTGKNWELSNIQLVATANGGASATRRAFRALAVPEVANGLHVGTYLPGSDADVYSRVAGNAARTVGETFFPSRADIVRTNFKVEEQWRRAGGRPTHQPVNGLGNHGGPFNAAVQNQPIVLQGILLDQAFMHMRTNFPTVVEERLQIRFSNLYQEQGEPVRSYYKRVERAGDIVGYNQIMVTDQFYRGLLPENVIEASRIGAAPLNILIDRLSDLERRKGEMFYGLQRRQGIEKAKKEELAGYTHPVTPHEGAVIQRSTDVITQERLQELLKAQAEELTKNFQAQFKQLQASKPVRKPPVYRQQIKPVRPKPRPRVVQDPQVV</sequence>
<reference evidence="3" key="1">
    <citation type="submission" date="2020-05" db="EMBL/GenBank/DDBJ databases">
        <authorList>
            <person name="Rincon C."/>
            <person name="Sanders R I."/>
            <person name="Robbins C."/>
            <person name="Chaturvedi A."/>
        </authorList>
    </citation>
    <scope>NUCLEOTIDE SEQUENCE</scope>
    <source>
        <strain evidence="3">CHB12</strain>
    </source>
</reference>
<name>A0A915Z7S1_9GLOM</name>
<accession>A0A915Z7S1</accession>
<feature type="region of interest" description="Disordered" evidence="2">
    <location>
        <begin position="667"/>
        <end position="701"/>
    </location>
</feature>
<feature type="coiled-coil region" evidence="1">
    <location>
        <begin position="189"/>
        <end position="265"/>
    </location>
</feature>